<reference evidence="3 4" key="1">
    <citation type="submission" date="2019-09" db="EMBL/GenBank/DDBJ databases">
        <authorList>
            <person name="Liu P."/>
        </authorList>
    </citation>
    <scope>NUCLEOTIDE SEQUENCE [LARGE SCALE GENOMIC DNA]</scope>
    <source>
        <strain evidence="3 4">TRM68085</strain>
    </source>
</reference>
<dbReference type="GO" id="GO:0004674">
    <property type="term" value="F:protein serine/threonine kinase activity"/>
    <property type="evidence" value="ECO:0007669"/>
    <property type="project" value="UniProtKB-KW"/>
</dbReference>
<evidence type="ECO:0000313" key="4">
    <source>
        <dbReference type="Proteomes" id="UP000326907"/>
    </source>
</evidence>
<dbReference type="InterPro" id="IPR003594">
    <property type="entry name" value="HATPase_dom"/>
</dbReference>
<dbReference type="Proteomes" id="UP000326907">
    <property type="component" value="Unassembled WGS sequence"/>
</dbReference>
<proteinExistence type="predicted"/>
<evidence type="ECO:0000313" key="3">
    <source>
        <dbReference type="EMBL" id="KAB2588018.1"/>
    </source>
</evidence>
<feature type="domain" description="Histidine kinase/HSP90-like ATPase" evidence="2">
    <location>
        <begin position="25"/>
        <end position="117"/>
    </location>
</feature>
<dbReference type="EMBL" id="VYUA01000063">
    <property type="protein sequence ID" value="KAB2588018.1"/>
    <property type="molecule type" value="Genomic_DNA"/>
</dbReference>
<organism evidence="3 4">
    <name type="scientific">Streptomyces arboris</name>
    <dbReference type="NCBI Taxonomy" id="2600619"/>
    <lineage>
        <taxon>Bacteria</taxon>
        <taxon>Bacillati</taxon>
        <taxon>Actinomycetota</taxon>
        <taxon>Actinomycetes</taxon>
        <taxon>Kitasatosporales</taxon>
        <taxon>Streptomycetaceae</taxon>
        <taxon>Streptomyces</taxon>
    </lineage>
</organism>
<evidence type="ECO:0000256" key="1">
    <source>
        <dbReference type="ARBA" id="ARBA00022527"/>
    </source>
</evidence>
<keyword evidence="1" id="KW-0418">Kinase</keyword>
<dbReference type="SUPFAM" id="SSF55874">
    <property type="entry name" value="ATPase domain of HSP90 chaperone/DNA topoisomerase II/histidine kinase"/>
    <property type="match status" value="1"/>
</dbReference>
<keyword evidence="3" id="KW-0067">ATP-binding</keyword>
<keyword evidence="3" id="KW-0547">Nucleotide-binding</keyword>
<dbReference type="GO" id="GO:0005524">
    <property type="term" value="F:ATP binding"/>
    <property type="evidence" value="ECO:0007669"/>
    <property type="project" value="UniProtKB-KW"/>
</dbReference>
<dbReference type="PANTHER" id="PTHR35526">
    <property type="entry name" value="ANTI-SIGMA-F FACTOR RSBW-RELATED"/>
    <property type="match status" value="1"/>
</dbReference>
<sequence length="144" mass="15379">MGSLVMVETGAGPMPAYTETLPRVAASVRSARRLVRLALDVWGLTGVQDDAELVVSELLTNAVLHARRDSVRVSAMRLGDGRVRVAVVDLSCDRPAACAAGDDQEFGRGLDIVATLSGGRWGVEPLPWGKRVWAELGQADKPDE</sequence>
<evidence type="ECO:0000259" key="2">
    <source>
        <dbReference type="Pfam" id="PF13581"/>
    </source>
</evidence>
<dbReference type="AlphaFoldDB" id="A0A5N5EBJ7"/>
<keyword evidence="4" id="KW-1185">Reference proteome</keyword>
<dbReference type="InterPro" id="IPR050267">
    <property type="entry name" value="Anti-sigma-factor_SerPK"/>
</dbReference>
<comment type="caution">
    <text evidence="3">The sequence shown here is derived from an EMBL/GenBank/DDBJ whole genome shotgun (WGS) entry which is preliminary data.</text>
</comment>
<dbReference type="Pfam" id="PF13581">
    <property type="entry name" value="HATPase_c_2"/>
    <property type="match status" value="1"/>
</dbReference>
<gene>
    <name evidence="3" type="ORF">F5983_34735</name>
</gene>
<keyword evidence="1" id="KW-0723">Serine/threonine-protein kinase</keyword>
<dbReference type="PANTHER" id="PTHR35526:SF3">
    <property type="entry name" value="ANTI-SIGMA-F FACTOR RSBW"/>
    <property type="match status" value="1"/>
</dbReference>
<accession>A0A5N5EBJ7</accession>
<dbReference type="Gene3D" id="3.30.565.10">
    <property type="entry name" value="Histidine kinase-like ATPase, C-terminal domain"/>
    <property type="match status" value="1"/>
</dbReference>
<protein>
    <submittedName>
        <fullName evidence="3">ATP-binding protein</fullName>
    </submittedName>
</protein>
<name>A0A5N5EBJ7_9ACTN</name>
<dbReference type="CDD" id="cd16936">
    <property type="entry name" value="HATPase_RsbW-like"/>
    <property type="match status" value="1"/>
</dbReference>
<dbReference type="InterPro" id="IPR036890">
    <property type="entry name" value="HATPase_C_sf"/>
</dbReference>
<keyword evidence="1" id="KW-0808">Transferase</keyword>